<evidence type="ECO:0000256" key="1">
    <source>
        <dbReference type="ARBA" id="ARBA00044777"/>
    </source>
</evidence>
<dbReference type="GO" id="GO:0005737">
    <property type="term" value="C:cytoplasm"/>
    <property type="evidence" value="ECO:0007669"/>
    <property type="project" value="UniProtKB-SubCell"/>
</dbReference>
<dbReference type="RefSeq" id="WP_079687812.1">
    <property type="nucleotide sequence ID" value="NZ_FUZU01000002.1"/>
</dbReference>
<keyword evidence="2" id="KW-0963">Cytoplasm</keyword>
<dbReference type="PANTHER" id="PTHR33969">
    <property type="entry name" value="SEGREGATION AND CONDENSATION PROTEIN A"/>
    <property type="match status" value="1"/>
</dbReference>
<dbReference type="GO" id="GO:0007059">
    <property type="term" value="P:chromosome segregation"/>
    <property type="evidence" value="ECO:0007669"/>
    <property type="project" value="UniProtKB-UniRule"/>
</dbReference>
<comment type="similarity">
    <text evidence="2">Belongs to the ScpA family.</text>
</comment>
<proteinExistence type="inferred from homology"/>
<dbReference type="GO" id="GO:0051301">
    <property type="term" value="P:cell division"/>
    <property type="evidence" value="ECO:0007669"/>
    <property type="project" value="UniProtKB-KW"/>
</dbReference>
<dbReference type="Proteomes" id="UP000190961">
    <property type="component" value="Unassembled WGS sequence"/>
</dbReference>
<dbReference type="EMBL" id="FUZU01000002">
    <property type="protein sequence ID" value="SKC75580.1"/>
    <property type="molecule type" value="Genomic_DNA"/>
</dbReference>
<evidence type="ECO:0000313" key="3">
    <source>
        <dbReference type="EMBL" id="SKC75580.1"/>
    </source>
</evidence>
<evidence type="ECO:0000256" key="2">
    <source>
        <dbReference type="HAMAP-Rule" id="MF_01805"/>
    </source>
</evidence>
<comment type="function">
    <text evidence="2">Participates in chromosomal partition during cell division. May act via the formation of a condensin-like complex containing Smc and ScpB that pull DNA away from mid-cell into both cell halves.</text>
</comment>
<comment type="subcellular location">
    <subcellularLocation>
        <location evidence="2">Cytoplasm</location>
    </subcellularLocation>
    <text evidence="2">Associated with two foci at the outer edges of the nucleoid region in young cells, and at four foci within both cell halves in older cells.</text>
</comment>
<accession>A0A1T5LHX0</accession>
<keyword evidence="4" id="KW-1185">Reference proteome</keyword>
<dbReference type="Pfam" id="PF02616">
    <property type="entry name" value="SMC_ScpA"/>
    <property type="match status" value="1"/>
</dbReference>
<dbReference type="InterPro" id="IPR003768">
    <property type="entry name" value="ScpA"/>
</dbReference>
<dbReference type="STRING" id="688867.SAMN05660236_3273"/>
<dbReference type="OrthoDB" id="9811016at2"/>
<keyword evidence="2" id="KW-0132">Cell division</keyword>
<comment type="subunit">
    <text evidence="2">Component of a cohesin-like complex composed of ScpA, ScpB and the Smc homodimer, in which ScpA and ScpB bind to the head domain of Smc. The presence of the three proteins is required for the association of the complex with DNA.</text>
</comment>
<dbReference type="GO" id="GO:0006260">
    <property type="term" value="P:DNA replication"/>
    <property type="evidence" value="ECO:0007669"/>
    <property type="project" value="UniProtKB-UniRule"/>
</dbReference>
<keyword evidence="2" id="KW-0131">Cell cycle</keyword>
<name>A0A1T5LHX0_9BACT</name>
<dbReference type="HAMAP" id="MF_01805">
    <property type="entry name" value="ScpA"/>
    <property type="match status" value="1"/>
</dbReference>
<organism evidence="3 4">
    <name type="scientific">Ohtaekwangia koreensis</name>
    <dbReference type="NCBI Taxonomy" id="688867"/>
    <lineage>
        <taxon>Bacteria</taxon>
        <taxon>Pseudomonadati</taxon>
        <taxon>Bacteroidota</taxon>
        <taxon>Cytophagia</taxon>
        <taxon>Cytophagales</taxon>
        <taxon>Fulvivirgaceae</taxon>
        <taxon>Ohtaekwangia</taxon>
    </lineage>
</organism>
<keyword evidence="2" id="KW-0159">Chromosome partition</keyword>
<reference evidence="3 4" key="1">
    <citation type="submission" date="2017-02" db="EMBL/GenBank/DDBJ databases">
        <authorList>
            <person name="Peterson S.W."/>
        </authorList>
    </citation>
    <scope>NUCLEOTIDE SEQUENCE [LARGE SCALE GENOMIC DNA]</scope>
    <source>
        <strain evidence="3 4">DSM 25262</strain>
    </source>
</reference>
<sequence>MTQENFEVKLPLFEGPFDLLLFFIERDELDIYDIPISKITNDFLEYIQQMEQLNIEVASEFILVAATLMRIKSKMLLPRPQLDEQGNEIDPREELVRHLLEYKKYKSVVDTFHKMEETELTKEKRGNLMKELRTLAESTNVEAELQDITIFKLMQVFDKVLKRYQADKNKPVHQVIQYPYTVEGQKKYITDALENKTKLSFTEMLETFPTRIGLIFNFLAILEMLALQILTIQVGEGFNNFWITKYNATAETKEVNTTLSE</sequence>
<protein>
    <recommendedName>
        <fullName evidence="1 2">Segregation and condensation protein A</fullName>
    </recommendedName>
</protein>
<gene>
    <name evidence="2" type="primary">scpA</name>
    <name evidence="3" type="ORF">SAMN05660236_3273</name>
</gene>
<evidence type="ECO:0000313" key="4">
    <source>
        <dbReference type="Proteomes" id="UP000190961"/>
    </source>
</evidence>
<dbReference type="PANTHER" id="PTHR33969:SF2">
    <property type="entry name" value="SEGREGATION AND CONDENSATION PROTEIN A"/>
    <property type="match status" value="1"/>
</dbReference>
<dbReference type="AlphaFoldDB" id="A0A1T5LHX0"/>
<dbReference type="Gene3D" id="6.10.250.2410">
    <property type="match status" value="1"/>
</dbReference>